<sequence length="77" mass="8630">MNPDMNFSECDRRILEAHTYTMQTHSNVLACHCECLGMNAENMLAACAGKVPPYAYEAYMAVMKKWGLIDGESKPII</sequence>
<accession>A0A6M3LN27</accession>
<evidence type="ECO:0000313" key="1">
    <source>
        <dbReference type="EMBL" id="QJA95993.1"/>
    </source>
</evidence>
<proteinExistence type="predicted"/>
<name>A0A6M3LN27_9ZZZZ</name>
<protein>
    <submittedName>
        <fullName evidence="1">Uncharacterized protein</fullName>
    </submittedName>
</protein>
<gene>
    <name evidence="1" type="ORF">MM415B05014_0003</name>
</gene>
<dbReference type="AlphaFoldDB" id="A0A6M3LN27"/>
<dbReference type="EMBL" id="MT143361">
    <property type="protein sequence ID" value="QJA95993.1"/>
    <property type="molecule type" value="Genomic_DNA"/>
</dbReference>
<reference evidence="1" key="1">
    <citation type="submission" date="2020-03" db="EMBL/GenBank/DDBJ databases">
        <title>The deep terrestrial virosphere.</title>
        <authorList>
            <person name="Holmfeldt K."/>
            <person name="Nilsson E."/>
            <person name="Simone D."/>
            <person name="Lopez-Fernandez M."/>
            <person name="Wu X."/>
            <person name="de Brujin I."/>
            <person name="Lundin D."/>
            <person name="Andersson A."/>
            <person name="Bertilsson S."/>
            <person name="Dopson M."/>
        </authorList>
    </citation>
    <scope>NUCLEOTIDE SEQUENCE</scope>
    <source>
        <strain evidence="1">MM415B05014</strain>
    </source>
</reference>
<organism evidence="1">
    <name type="scientific">viral metagenome</name>
    <dbReference type="NCBI Taxonomy" id="1070528"/>
    <lineage>
        <taxon>unclassified sequences</taxon>
        <taxon>metagenomes</taxon>
        <taxon>organismal metagenomes</taxon>
    </lineage>
</organism>